<dbReference type="EMBL" id="AAOT01000036">
    <property type="protein sequence ID" value="EAR50142.1"/>
    <property type="molecule type" value="Genomic_DNA"/>
</dbReference>
<accession>Q2CBR2</accession>
<dbReference type="CDD" id="cd16405">
    <property type="entry name" value="RepB_like_N"/>
    <property type="match status" value="1"/>
</dbReference>
<evidence type="ECO:0000259" key="1">
    <source>
        <dbReference type="SMART" id="SM00470"/>
    </source>
</evidence>
<gene>
    <name evidence="2" type="ORF">OG2516_19030</name>
</gene>
<dbReference type="PANTHER" id="PTHR33375">
    <property type="entry name" value="CHROMOSOME-PARTITIONING PROTEIN PARB-RELATED"/>
    <property type="match status" value="1"/>
</dbReference>
<dbReference type="GO" id="GO:0007059">
    <property type="term" value="P:chromosome segregation"/>
    <property type="evidence" value="ECO:0007669"/>
    <property type="project" value="TreeGrafter"/>
</dbReference>
<reference evidence="2 3" key="1">
    <citation type="journal article" date="2010" name="J. Bacteriol.">
        <title>Genome sequences of Oceanicola granulosus HTCC2516(T) and Oceanicola batsensis HTCC2597(TDelta).</title>
        <authorList>
            <person name="Thrash J.C."/>
            <person name="Cho J.C."/>
            <person name="Vergin K.L."/>
            <person name="Giovannoni S.J."/>
        </authorList>
    </citation>
    <scope>NUCLEOTIDE SEQUENCE [LARGE SCALE GENOMIC DNA]</scope>
    <source>
        <strain evidence="3">ATCC BAA-861 / DSM 15982 / KCTC 12143 / HTCC2516</strain>
    </source>
</reference>
<dbReference type="InterPro" id="IPR037972">
    <property type="entry name" value="RepB_N"/>
</dbReference>
<dbReference type="SUPFAM" id="SSF110849">
    <property type="entry name" value="ParB/Sulfiredoxin"/>
    <property type="match status" value="1"/>
</dbReference>
<dbReference type="Gene3D" id="3.90.1530.30">
    <property type="match status" value="1"/>
</dbReference>
<dbReference type="Pfam" id="PF02195">
    <property type="entry name" value="ParB_N"/>
    <property type="match status" value="1"/>
</dbReference>
<dbReference type="InterPro" id="IPR003115">
    <property type="entry name" value="ParB_N"/>
</dbReference>
<comment type="caution">
    <text evidence="2">The sequence shown here is derived from an EMBL/GenBank/DDBJ whole genome shotgun (WGS) entry which is preliminary data.</text>
</comment>
<evidence type="ECO:0000313" key="3">
    <source>
        <dbReference type="Proteomes" id="UP000003635"/>
    </source>
</evidence>
<dbReference type="PANTHER" id="PTHR33375:SF1">
    <property type="entry name" value="CHROMOSOME-PARTITIONING PROTEIN PARB-RELATED"/>
    <property type="match status" value="1"/>
</dbReference>
<proteinExistence type="predicted"/>
<keyword evidence="3" id="KW-1185">Reference proteome</keyword>
<dbReference type="SMART" id="SM00470">
    <property type="entry name" value="ParB"/>
    <property type="match status" value="1"/>
</dbReference>
<dbReference type="Proteomes" id="UP000003635">
    <property type="component" value="Unassembled WGS sequence"/>
</dbReference>
<dbReference type="HOGENOM" id="CLU_065794_0_0_5"/>
<dbReference type="OrthoDB" id="7812516at2"/>
<organism evidence="2 3">
    <name type="scientific">Oceanicola granulosus (strain ATCC BAA-861 / DSM 15982 / KCTC 12143 / HTCC2516)</name>
    <dbReference type="NCBI Taxonomy" id="314256"/>
    <lineage>
        <taxon>Bacteria</taxon>
        <taxon>Pseudomonadati</taxon>
        <taxon>Pseudomonadota</taxon>
        <taxon>Alphaproteobacteria</taxon>
        <taxon>Rhodobacterales</taxon>
        <taxon>Roseobacteraceae</taxon>
        <taxon>Oceanicola</taxon>
    </lineage>
</organism>
<protein>
    <submittedName>
        <fullName evidence="2">ParB-like nuclease</fullName>
    </submittedName>
</protein>
<dbReference type="InterPro" id="IPR036086">
    <property type="entry name" value="ParB/Sulfiredoxin_sf"/>
</dbReference>
<dbReference type="RefSeq" id="WP_007257300.1">
    <property type="nucleotide sequence ID" value="NZ_CH724112.1"/>
</dbReference>
<name>Q2CBR2_OCEGH</name>
<dbReference type="GO" id="GO:0005694">
    <property type="term" value="C:chromosome"/>
    <property type="evidence" value="ECO:0007669"/>
    <property type="project" value="TreeGrafter"/>
</dbReference>
<dbReference type="AlphaFoldDB" id="Q2CBR2"/>
<dbReference type="InterPro" id="IPR050336">
    <property type="entry name" value="Chromosome_partition/occlusion"/>
</dbReference>
<dbReference type="STRING" id="314256.OG2516_19030"/>
<dbReference type="eggNOG" id="COG1475">
    <property type="taxonomic scope" value="Bacteria"/>
</dbReference>
<sequence>MAKRKRLSPARGWEEADAAAGLETKAMPFSAPAPIASVASDASASAALSELTDELARARAEGRMVLELPLERVVARYLVRDRIAVDADEMAALVESIRDRGQQTPIEVARIEDGVYGLISGWRRLQALEELHRETGEDRFATVRAFLRSPEEASDAYLAMVEENEVRVGLSYYERARIVAKAVEHGAYPSHKKALQSLFRSASRAKRSKIGSYLVIVGALDAVLRYPQGIGERLGLRLAKALEADPRLGARIAEALRARPAGSAEAEAARLAAALAPPAPAPAPARGIGPGERCRLAGDVELAVAADGSVTLSGAGVDAAFRARLLRTFGVADDAAPDAPASTPPGPRARVL</sequence>
<evidence type="ECO:0000313" key="2">
    <source>
        <dbReference type="EMBL" id="EAR50142.1"/>
    </source>
</evidence>
<feature type="domain" description="ParB-like N-terminal" evidence="1">
    <location>
        <begin position="66"/>
        <end position="165"/>
    </location>
</feature>